<dbReference type="SUPFAM" id="SSF51971">
    <property type="entry name" value="Nucleotide-binding domain"/>
    <property type="match status" value="1"/>
</dbReference>
<dbReference type="GO" id="GO:0050660">
    <property type="term" value="F:flavin adenine dinucleotide binding"/>
    <property type="evidence" value="ECO:0007669"/>
    <property type="project" value="TreeGrafter"/>
</dbReference>
<dbReference type="AlphaFoldDB" id="A0A363CZC1"/>
<gene>
    <name evidence="2" type="ORF">B0174_06840</name>
</gene>
<organism evidence="2 3">
    <name type="scientific">Arcobacter caeni</name>
    <dbReference type="NCBI Taxonomy" id="1912877"/>
    <lineage>
        <taxon>Bacteria</taxon>
        <taxon>Pseudomonadati</taxon>
        <taxon>Campylobacterota</taxon>
        <taxon>Epsilonproteobacteria</taxon>
        <taxon>Campylobacterales</taxon>
        <taxon>Arcobacteraceae</taxon>
        <taxon>Arcobacter</taxon>
    </lineage>
</organism>
<name>A0A363CZC1_9BACT</name>
<dbReference type="NCBIfam" id="NF005547">
    <property type="entry name" value="PRK07208.1-3"/>
    <property type="match status" value="1"/>
</dbReference>
<evidence type="ECO:0000259" key="1">
    <source>
        <dbReference type="Pfam" id="PF01593"/>
    </source>
</evidence>
<reference evidence="2 3" key="1">
    <citation type="submission" date="2017-02" db="EMBL/GenBank/DDBJ databases">
        <title>Arcobacter caeni sp. nov, a new Arcobacter species isolated from reclaimed water.</title>
        <authorList>
            <person name="Figueras M.J."/>
            <person name="Perez-Cataluna A."/>
            <person name="Salas-Masso N."/>
        </authorList>
    </citation>
    <scope>NUCLEOTIDE SEQUENCE [LARGE SCALE GENOMIC DNA]</scope>
    <source>
        <strain evidence="2 3">RW17-10</strain>
    </source>
</reference>
<dbReference type="GO" id="GO:0016491">
    <property type="term" value="F:oxidoreductase activity"/>
    <property type="evidence" value="ECO:0007669"/>
    <property type="project" value="InterPro"/>
</dbReference>
<dbReference type="PANTHER" id="PTHR21197">
    <property type="entry name" value="UDP-GALACTOPYRANOSE MUTASE"/>
    <property type="match status" value="1"/>
</dbReference>
<feature type="domain" description="Amine oxidase" evidence="1">
    <location>
        <begin position="14"/>
        <end position="439"/>
    </location>
</feature>
<dbReference type="GO" id="GO:0008767">
    <property type="term" value="F:UDP-galactopyranose mutase activity"/>
    <property type="evidence" value="ECO:0007669"/>
    <property type="project" value="TreeGrafter"/>
</dbReference>
<accession>A0A363CZC1</accession>
<keyword evidence="3" id="KW-1185">Reference proteome</keyword>
<proteinExistence type="predicted"/>
<dbReference type="Pfam" id="PF01593">
    <property type="entry name" value="Amino_oxidase"/>
    <property type="match status" value="1"/>
</dbReference>
<dbReference type="PRINTS" id="PR00411">
    <property type="entry name" value="PNDRDTASEI"/>
</dbReference>
<evidence type="ECO:0000313" key="3">
    <source>
        <dbReference type="Proteomes" id="UP000251135"/>
    </source>
</evidence>
<sequence length="465" mass="53915">MQNNYDVLIIGGGVAGLMAGIELSKNGKKVVILEKESVVGGQCRTEILKTKDETYRFDYGGHRFITNNEVLLSFVEEILGDDLLIANRSSVILHQNKIYEYPLNIKNLFKVAPFKLLLGAFIDTLKIIFKFVKPDNSSFKSWIISRFGKTLYENFFGPYTKKLWGVEPENLSADWAGQRISLLDLKDVVKKLLFKNKKTARTYAKSYRYPKYGFGGLPIKMANKFESLGGEIFTNEGVEKFLYNQDKIEAVYTKDKIFYANDIISTMPLNEMSNMLGFESNLKFRSLRFLCIGLNIEDFSPYTWQYVSDYDLLPTRIQEPKRRSVSMSPNGKSSIMLEIPCNKNDEIWNMKEEKLLEIVKNDLKKLNFDIEDKIVDYFSFITEHAYTLMDIDYTKKRDDAFEYLNKFKNLTMAGRQGTFRYIFLDTAMETGLMAAHRVLDEKSYTKEKIYNHRNEKTVIETKSVV</sequence>
<dbReference type="InterPro" id="IPR036188">
    <property type="entry name" value="FAD/NAD-bd_sf"/>
</dbReference>
<dbReference type="PANTHER" id="PTHR21197:SF0">
    <property type="entry name" value="UDP-GALACTOPYRANOSE MUTASE"/>
    <property type="match status" value="1"/>
</dbReference>
<protein>
    <recommendedName>
        <fullName evidence="1">Amine oxidase domain-containing protein</fullName>
    </recommendedName>
</protein>
<dbReference type="Proteomes" id="UP000251135">
    <property type="component" value="Unassembled WGS sequence"/>
</dbReference>
<evidence type="ECO:0000313" key="2">
    <source>
        <dbReference type="EMBL" id="PUE64333.1"/>
    </source>
</evidence>
<dbReference type="OrthoDB" id="9769600at2"/>
<dbReference type="GO" id="GO:0005829">
    <property type="term" value="C:cytosol"/>
    <property type="evidence" value="ECO:0007669"/>
    <property type="project" value="TreeGrafter"/>
</dbReference>
<dbReference type="InterPro" id="IPR002937">
    <property type="entry name" value="Amino_oxidase"/>
</dbReference>
<dbReference type="EMBL" id="MUXE01000008">
    <property type="protein sequence ID" value="PUE64333.1"/>
    <property type="molecule type" value="Genomic_DNA"/>
</dbReference>
<dbReference type="RefSeq" id="WP_108559005.1">
    <property type="nucleotide sequence ID" value="NZ_MUXE01000008.1"/>
</dbReference>
<comment type="caution">
    <text evidence="2">The sequence shown here is derived from an EMBL/GenBank/DDBJ whole genome shotgun (WGS) entry which is preliminary data.</text>
</comment>
<dbReference type="Gene3D" id="3.50.50.60">
    <property type="entry name" value="FAD/NAD(P)-binding domain"/>
    <property type="match status" value="1"/>
</dbReference>